<evidence type="ECO:0000313" key="1">
    <source>
        <dbReference type="EMBL" id="ABR31507.1"/>
    </source>
</evidence>
<dbReference type="AlphaFoldDB" id="A6LNK6"/>
<accession>A6LNK6</accession>
<evidence type="ECO:0000313" key="2">
    <source>
        <dbReference type="Proteomes" id="UP000001110"/>
    </source>
</evidence>
<gene>
    <name evidence="1" type="ordered locus">Tmel_1664</name>
</gene>
<sequence length="45" mass="5557">MKDKYFESAKITFRTSGNFFQEGQYQRMIQEFNKLSENKQLLLRY</sequence>
<dbReference type="EMBL" id="CP000716">
    <property type="protein sequence ID" value="ABR31507.1"/>
    <property type="molecule type" value="Genomic_DNA"/>
</dbReference>
<organism evidence="1 2">
    <name type="scientific">Thermosipho melanesiensis (strain DSM 12029 / CIP 104789 / BI429)</name>
    <dbReference type="NCBI Taxonomy" id="391009"/>
    <lineage>
        <taxon>Bacteria</taxon>
        <taxon>Thermotogati</taxon>
        <taxon>Thermotogota</taxon>
        <taxon>Thermotogae</taxon>
        <taxon>Thermotogales</taxon>
        <taxon>Fervidobacteriaceae</taxon>
        <taxon>Thermosipho</taxon>
    </lineage>
</organism>
<name>A6LNK6_THEM4</name>
<proteinExistence type="predicted"/>
<dbReference type="HOGENOM" id="CLU_3206358_0_0_0"/>
<dbReference type="KEGG" id="tme:Tmel_1664"/>
<protein>
    <submittedName>
        <fullName evidence="1">Uncharacterized protein</fullName>
    </submittedName>
</protein>
<reference evidence="1 2" key="1">
    <citation type="submission" date="2007-05" db="EMBL/GenBank/DDBJ databases">
        <title>Complete sequence of Thermosipho melanesiensis BI429.</title>
        <authorList>
            <consortium name="US DOE Joint Genome Institute"/>
            <person name="Copeland A."/>
            <person name="Lucas S."/>
            <person name="Lapidus A."/>
            <person name="Barry K."/>
            <person name="Glavina del Rio T."/>
            <person name="Dalin E."/>
            <person name="Tice H."/>
            <person name="Pitluck S."/>
            <person name="Chertkov O."/>
            <person name="Brettin T."/>
            <person name="Bruce D."/>
            <person name="Detter J.C."/>
            <person name="Han C."/>
            <person name="Schmutz J."/>
            <person name="Larimer F."/>
            <person name="Land M."/>
            <person name="Hauser L."/>
            <person name="Kyrpides N."/>
            <person name="Mikhailova N."/>
            <person name="Nelson K."/>
            <person name="Gogarten J.P."/>
            <person name="Noll K."/>
            <person name="Richardson P."/>
        </authorList>
    </citation>
    <scope>NUCLEOTIDE SEQUENCE [LARGE SCALE GENOMIC DNA]</scope>
    <source>
        <strain evidence="2">DSM 12029 / CIP 104789 / BI429</strain>
    </source>
</reference>
<dbReference type="RefSeq" id="WP_012057866.1">
    <property type="nucleotide sequence ID" value="NC_009616.1"/>
</dbReference>
<dbReference type="Proteomes" id="UP000001110">
    <property type="component" value="Chromosome"/>
</dbReference>
<reference evidence="1 2" key="2">
    <citation type="journal article" date="2009" name="Proc. Natl. Acad. Sci. U.S.A.">
        <title>On the chimeric nature, thermophilic origin, and phylogenetic placement of the Thermotogales.</title>
        <authorList>
            <person name="Zhaxybayeva O."/>
            <person name="Swithers K.S."/>
            <person name="Lapierre P."/>
            <person name="Fournier G.P."/>
            <person name="Bickhart D.M."/>
            <person name="DeBoy R.T."/>
            <person name="Nelson K.E."/>
            <person name="Nesbo C.L."/>
            <person name="Doolittle W.F."/>
            <person name="Gogarten J.P."/>
            <person name="Noll K.M."/>
        </authorList>
    </citation>
    <scope>NUCLEOTIDE SEQUENCE [LARGE SCALE GENOMIC DNA]</scope>
    <source>
        <strain evidence="2">DSM 12029 / CIP 104789 / BI429</strain>
    </source>
</reference>